<sequence>MNKYSRFLSFAAVLVCLTPLGGVYTLLQTFPWMNGNPSIQNHHASIHAHYGESMDGIFEHRTCAAVPHHLMGSQKEEDSPEQEDPIRCDAGSFLDAPIDTSYRTGNNTTRYQQHGDRSIHHQREQPQQLDPLMFHVRNNEFYNHFNKRDNHVLLLSWTLSLLLGLLVPVFALLYDAYLRITSKSRHQKQLKAIQKALKPYKRKVLTKSQAKETCPICLSNFAMGESILTCGSSKQSAATTSGSTTTRGGCSHCFHQPCMVQWLLQQTKNQPNRLVETILSNEPAMSTLRLRRKSKFEAPCPCCRQPFVTVPLVR</sequence>
<evidence type="ECO:0000313" key="3">
    <source>
        <dbReference type="EMBL" id="CAJ1961233.1"/>
    </source>
</evidence>
<dbReference type="InterPro" id="IPR013083">
    <property type="entry name" value="Znf_RING/FYVE/PHD"/>
</dbReference>
<keyword evidence="2" id="KW-0472">Membrane</keyword>
<dbReference type="Proteomes" id="UP001295423">
    <property type="component" value="Unassembled WGS sequence"/>
</dbReference>
<evidence type="ECO:0008006" key="5">
    <source>
        <dbReference type="Google" id="ProtNLM"/>
    </source>
</evidence>
<dbReference type="EMBL" id="CAKOGP040002091">
    <property type="protein sequence ID" value="CAJ1961233.1"/>
    <property type="molecule type" value="Genomic_DNA"/>
</dbReference>
<feature type="transmembrane region" description="Helical" evidence="2">
    <location>
        <begin position="154"/>
        <end position="178"/>
    </location>
</feature>
<proteinExistence type="predicted"/>
<keyword evidence="2" id="KW-1133">Transmembrane helix</keyword>
<dbReference type="Gene3D" id="3.30.40.10">
    <property type="entry name" value="Zinc/RING finger domain, C3HC4 (zinc finger)"/>
    <property type="match status" value="1"/>
</dbReference>
<feature type="region of interest" description="Disordered" evidence="1">
    <location>
        <begin position="104"/>
        <end position="123"/>
    </location>
</feature>
<comment type="caution">
    <text evidence="3">The sequence shown here is derived from an EMBL/GenBank/DDBJ whole genome shotgun (WGS) entry which is preliminary data.</text>
</comment>
<gene>
    <name evidence="3" type="ORF">CYCCA115_LOCUS19095</name>
</gene>
<feature type="compositionally biased region" description="Basic and acidic residues" evidence="1">
    <location>
        <begin position="113"/>
        <end position="123"/>
    </location>
</feature>
<protein>
    <recommendedName>
        <fullName evidence="5">RING-type domain-containing protein</fullName>
    </recommendedName>
</protein>
<evidence type="ECO:0000256" key="1">
    <source>
        <dbReference type="SAM" id="MobiDB-lite"/>
    </source>
</evidence>
<accession>A0AAD2G3Q8</accession>
<keyword evidence="2" id="KW-0812">Transmembrane</keyword>
<evidence type="ECO:0000256" key="2">
    <source>
        <dbReference type="SAM" id="Phobius"/>
    </source>
</evidence>
<dbReference type="SUPFAM" id="SSF57850">
    <property type="entry name" value="RING/U-box"/>
    <property type="match status" value="1"/>
</dbReference>
<name>A0AAD2G3Q8_9STRA</name>
<keyword evidence="4" id="KW-1185">Reference proteome</keyword>
<reference evidence="3" key="1">
    <citation type="submission" date="2023-08" db="EMBL/GenBank/DDBJ databases">
        <authorList>
            <person name="Audoor S."/>
            <person name="Bilcke G."/>
        </authorList>
    </citation>
    <scope>NUCLEOTIDE SEQUENCE</scope>
</reference>
<dbReference type="AlphaFoldDB" id="A0AAD2G3Q8"/>
<evidence type="ECO:0000313" key="4">
    <source>
        <dbReference type="Proteomes" id="UP001295423"/>
    </source>
</evidence>
<organism evidence="3 4">
    <name type="scientific">Cylindrotheca closterium</name>
    <dbReference type="NCBI Taxonomy" id="2856"/>
    <lineage>
        <taxon>Eukaryota</taxon>
        <taxon>Sar</taxon>
        <taxon>Stramenopiles</taxon>
        <taxon>Ochrophyta</taxon>
        <taxon>Bacillariophyta</taxon>
        <taxon>Bacillariophyceae</taxon>
        <taxon>Bacillariophycidae</taxon>
        <taxon>Bacillariales</taxon>
        <taxon>Bacillariaceae</taxon>
        <taxon>Cylindrotheca</taxon>
    </lineage>
</organism>